<keyword evidence="3" id="KW-1185">Reference proteome</keyword>
<protein>
    <recommendedName>
        <fullName evidence="4">Transmembrane protein</fullName>
    </recommendedName>
</protein>
<dbReference type="EMBL" id="CAJHCP010000005">
    <property type="protein sequence ID" value="CAD6533346.1"/>
    <property type="molecule type" value="Genomic_DNA"/>
</dbReference>
<feature type="transmembrane region" description="Helical" evidence="1">
    <location>
        <begin position="119"/>
        <end position="141"/>
    </location>
</feature>
<keyword evidence="1" id="KW-0812">Transmembrane</keyword>
<evidence type="ECO:0000313" key="2">
    <source>
        <dbReference type="EMBL" id="CAD6533346.1"/>
    </source>
</evidence>
<comment type="caution">
    <text evidence="2">The sequence shown here is derived from an EMBL/GenBank/DDBJ whole genome shotgun (WGS) entry which is preliminary data.</text>
</comment>
<dbReference type="Proteomes" id="UP000598032">
    <property type="component" value="Unassembled WGS sequence"/>
</dbReference>
<evidence type="ECO:0008006" key="4">
    <source>
        <dbReference type="Google" id="ProtNLM"/>
    </source>
</evidence>
<dbReference type="RefSeq" id="WP_201642814.1">
    <property type="nucleotide sequence ID" value="NZ_CAJHCP010000005.1"/>
</dbReference>
<keyword evidence="1" id="KW-0472">Membrane</keyword>
<evidence type="ECO:0000256" key="1">
    <source>
        <dbReference type="SAM" id="Phobius"/>
    </source>
</evidence>
<accession>A0ABN7HSP1</accession>
<gene>
    <name evidence="2" type="ORF">LMG28140_02747</name>
</gene>
<keyword evidence="1" id="KW-1133">Transmembrane helix</keyword>
<evidence type="ECO:0000313" key="3">
    <source>
        <dbReference type="Proteomes" id="UP000598032"/>
    </source>
</evidence>
<proteinExistence type="predicted"/>
<reference evidence="2 3" key="1">
    <citation type="submission" date="2020-10" db="EMBL/GenBank/DDBJ databases">
        <authorList>
            <person name="Peeters C."/>
        </authorList>
    </citation>
    <scope>NUCLEOTIDE SEQUENCE [LARGE SCALE GENOMIC DNA]</scope>
    <source>
        <strain evidence="2 3">LMG 28140</strain>
    </source>
</reference>
<sequence length="170" mass="19009">MNKPYVFNYQAPVNPWWESSAAEIAEGSGDLDNLLKQTHEDLHSLGETVLRLDGELRTAKIDKVVAEKKIEVISKLIQDVSVLRRNEPLATIQNASHSADTIETPKRQRQPKHRKTGKLLSIVVILVLACVSLFVFAAIFATHSGSEPWSSAGIKHFATWLQPFVSKFLH</sequence>
<organism evidence="2 3">
    <name type="scientific">Paraburkholderia metrosideri</name>
    <dbReference type="NCBI Taxonomy" id="580937"/>
    <lineage>
        <taxon>Bacteria</taxon>
        <taxon>Pseudomonadati</taxon>
        <taxon>Pseudomonadota</taxon>
        <taxon>Betaproteobacteria</taxon>
        <taxon>Burkholderiales</taxon>
        <taxon>Burkholderiaceae</taxon>
        <taxon>Paraburkholderia</taxon>
    </lineage>
</organism>
<name>A0ABN7HSP1_9BURK</name>